<evidence type="ECO:0000256" key="1">
    <source>
        <dbReference type="ARBA" id="ARBA00002868"/>
    </source>
</evidence>
<evidence type="ECO:0000313" key="7">
    <source>
        <dbReference type="EMBL" id="TMW12968.1"/>
    </source>
</evidence>
<keyword evidence="8" id="KW-1185">Reference proteome</keyword>
<proteinExistence type="inferred from homology"/>
<dbReference type="InterPro" id="IPR039255">
    <property type="entry name" value="YceD_bac"/>
</dbReference>
<dbReference type="PANTHER" id="PTHR38099:SF1">
    <property type="entry name" value="LARGE RIBOSOMAL RNA SUBUNIT ACCUMULATION PROTEIN YCED"/>
    <property type="match status" value="1"/>
</dbReference>
<reference evidence="7 8" key="1">
    <citation type="submission" date="2019-05" db="EMBL/GenBank/DDBJ databases">
        <title>Genome of Alcanivorax gelatiniphagus, an oil degrading marine bacteria.</title>
        <authorList>
            <person name="Kwon K.K."/>
        </authorList>
    </citation>
    <scope>NUCLEOTIDE SEQUENCE [LARGE SCALE GENOMIC DNA]</scope>
    <source>
        <strain evidence="7 8">MEBiC 08158</strain>
    </source>
</reference>
<comment type="similarity">
    <text evidence="2">Belongs to the DUF177 domain family.</text>
</comment>
<dbReference type="PANTHER" id="PTHR38099">
    <property type="entry name" value="LARGE RIBOSOMAL RNA SUBUNIT ACCUMULATION PROTEIN YCED"/>
    <property type="match status" value="1"/>
</dbReference>
<comment type="caution">
    <text evidence="7">The sequence shown here is derived from an EMBL/GenBank/DDBJ whole genome shotgun (WGS) entry which is preliminary data.</text>
</comment>
<accession>A0ABY2XNB3</accession>
<evidence type="ECO:0000256" key="2">
    <source>
        <dbReference type="ARBA" id="ARBA00010740"/>
    </source>
</evidence>
<name>A0ABY2XNB3_9GAMM</name>
<dbReference type="EMBL" id="VCQT01000027">
    <property type="protein sequence ID" value="TMW12968.1"/>
    <property type="molecule type" value="Genomic_DNA"/>
</dbReference>
<evidence type="ECO:0000256" key="6">
    <source>
        <dbReference type="SAM" id="MobiDB-lite"/>
    </source>
</evidence>
<evidence type="ECO:0000256" key="3">
    <source>
        <dbReference type="ARBA" id="ARBA00015716"/>
    </source>
</evidence>
<keyword evidence="4" id="KW-0690">Ribosome biogenesis</keyword>
<protein>
    <recommendedName>
        <fullName evidence="3">Large ribosomal RNA subunit accumulation protein YceD</fullName>
    </recommendedName>
    <alternativeName>
        <fullName evidence="5">23S rRNA accumulation protein YceD</fullName>
    </alternativeName>
</protein>
<comment type="function">
    <text evidence="1">Plays a role in synthesis, processing and/or stability of 23S rRNA.</text>
</comment>
<gene>
    <name evidence="7" type="ORF">FGS76_07835</name>
</gene>
<evidence type="ECO:0000256" key="4">
    <source>
        <dbReference type="ARBA" id="ARBA00022517"/>
    </source>
</evidence>
<dbReference type="RefSeq" id="WP_138772071.1">
    <property type="nucleotide sequence ID" value="NZ_JBHSSX010000113.1"/>
</dbReference>
<dbReference type="Pfam" id="PF02620">
    <property type="entry name" value="YceD"/>
    <property type="match status" value="1"/>
</dbReference>
<sequence length="177" mass="19777">MFSGQLPPYLEPRKFADQERVIEGEARVGELPRLREYRDSQDQPVRVSLAFGRDEDGRGRVQGRVEATLILVCQRCLEPVHHPVVADVDLVLVWSEDQAKALPADLDPLLVTEERLSLAELLEEELLLALPLVALHDECPRPASTGSEPESEGDPDDTQTNPDNPFAVLARLKGRRK</sequence>
<feature type="region of interest" description="Disordered" evidence="6">
    <location>
        <begin position="139"/>
        <end position="167"/>
    </location>
</feature>
<evidence type="ECO:0000313" key="8">
    <source>
        <dbReference type="Proteomes" id="UP000739180"/>
    </source>
</evidence>
<evidence type="ECO:0000256" key="5">
    <source>
        <dbReference type="ARBA" id="ARBA00031841"/>
    </source>
</evidence>
<organism evidence="7 8">
    <name type="scientific">Alloalcanivorax gelatiniphagus</name>
    <dbReference type="NCBI Taxonomy" id="1194167"/>
    <lineage>
        <taxon>Bacteria</taxon>
        <taxon>Pseudomonadati</taxon>
        <taxon>Pseudomonadota</taxon>
        <taxon>Gammaproteobacteria</taxon>
        <taxon>Oceanospirillales</taxon>
        <taxon>Alcanivoracaceae</taxon>
        <taxon>Alloalcanivorax</taxon>
    </lineage>
</organism>
<dbReference type="Proteomes" id="UP000739180">
    <property type="component" value="Unassembled WGS sequence"/>
</dbReference>
<dbReference type="InterPro" id="IPR003772">
    <property type="entry name" value="YceD"/>
</dbReference>